<dbReference type="AlphaFoldDB" id="A0A0N0Z998"/>
<feature type="binding site" evidence="8">
    <location>
        <begin position="126"/>
        <end position="130"/>
    </location>
    <ligand>
        <name>NADP(+)</name>
        <dbReference type="ChEBI" id="CHEBI:58349"/>
    </ligand>
</feature>
<feature type="domain" description="SDH C-terminal" evidence="11">
    <location>
        <begin position="237"/>
        <end position="263"/>
    </location>
</feature>
<evidence type="ECO:0000259" key="11">
    <source>
        <dbReference type="Pfam" id="PF18317"/>
    </source>
</evidence>
<comment type="caution">
    <text evidence="12">The sequence shown here is derived from an EMBL/GenBank/DDBJ whole genome shotgun (WGS) entry which is preliminary data.</text>
</comment>
<dbReference type="PANTHER" id="PTHR21089">
    <property type="entry name" value="SHIKIMATE DEHYDROGENASE"/>
    <property type="match status" value="1"/>
</dbReference>
<feature type="binding site" evidence="8">
    <location>
        <begin position="149"/>
        <end position="154"/>
    </location>
    <ligand>
        <name>NADP(+)</name>
        <dbReference type="ChEBI" id="CHEBI:58349"/>
    </ligand>
</feature>
<dbReference type="GO" id="GO:0008652">
    <property type="term" value="P:amino acid biosynthetic process"/>
    <property type="evidence" value="ECO:0007669"/>
    <property type="project" value="UniProtKB-KW"/>
</dbReference>
<feature type="binding site" evidence="8">
    <location>
        <position position="102"/>
    </location>
    <ligand>
        <name>shikimate</name>
        <dbReference type="ChEBI" id="CHEBI:36208"/>
    </ligand>
</feature>
<evidence type="ECO:0000256" key="3">
    <source>
        <dbReference type="ARBA" id="ARBA00022605"/>
    </source>
</evidence>
<evidence type="ECO:0000256" key="2">
    <source>
        <dbReference type="ARBA" id="ARBA00012962"/>
    </source>
</evidence>
<dbReference type="SUPFAM" id="SSF51735">
    <property type="entry name" value="NAD(P)-binding Rossmann-fold domains"/>
    <property type="match status" value="1"/>
</dbReference>
<keyword evidence="5 8" id="KW-0560">Oxidoreductase</keyword>
<dbReference type="CDD" id="cd01065">
    <property type="entry name" value="NAD_bind_Shikimate_DH"/>
    <property type="match status" value="1"/>
</dbReference>
<dbReference type="Pfam" id="PF08501">
    <property type="entry name" value="Shikimate_dh_N"/>
    <property type="match status" value="1"/>
</dbReference>
<dbReference type="Gene3D" id="3.40.50.720">
    <property type="entry name" value="NAD(P)-binding Rossmann-like Domain"/>
    <property type="match status" value="1"/>
</dbReference>
<keyword evidence="3 8" id="KW-0028">Amino-acid biosynthesis</keyword>
<dbReference type="InterPro" id="IPR041121">
    <property type="entry name" value="SDH_C"/>
</dbReference>
<dbReference type="InterPro" id="IPR011342">
    <property type="entry name" value="Shikimate_DH"/>
</dbReference>
<dbReference type="GO" id="GO:0005829">
    <property type="term" value="C:cytosol"/>
    <property type="evidence" value="ECO:0007669"/>
    <property type="project" value="TreeGrafter"/>
</dbReference>
<feature type="binding site" evidence="8">
    <location>
        <position position="244"/>
    </location>
    <ligand>
        <name>shikimate</name>
        <dbReference type="ChEBI" id="CHEBI:36208"/>
    </ligand>
</feature>
<dbReference type="GO" id="GO:0004764">
    <property type="term" value="F:shikimate 3-dehydrogenase (NADP+) activity"/>
    <property type="evidence" value="ECO:0007669"/>
    <property type="project" value="UniProtKB-UniRule"/>
</dbReference>
<protein>
    <recommendedName>
        <fullName evidence="2 8">Shikimate dehydrogenase (NADP(+))</fullName>
        <shortName evidence="8">SDH</shortName>
        <ecNumber evidence="2 8">1.1.1.25</ecNumber>
    </recommendedName>
</protein>
<dbReference type="UniPathway" id="UPA00053">
    <property type="reaction ID" value="UER00087"/>
</dbReference>
<feature type="domain" description="Quinate/shikimate 5-dehydrogenase/glutamyl-tRNA reductase" evidence="9">
    <location>
        <begin position="117"/>
        <end position="190"/>
    </location>
</feature>
<evidence type="ECO:0000259" key="9">
    <source>
        <dbReference type="Pfam" id="PF01488"/>
    </source>
</evidence>
<dbReference type="InterPro" id="IPR036291">
    <property type="entry name" value="NAD(P)-bd_dom_sf"/>
</dbReference>
<dbReference type="RefSeq" id="WP_053907173.1">
    <property type="nucleotide sequence ID" value="NZ_CAWMUS010000004.1"/>
</dbReference>
<evidence type="ECO:0000256" key="4">
    <source>
        <dbReference type="ARBA" id="ARBA00022857"/>
    </source>
</evidence>
<evidence type="ECO:0000259" key="10">
    <source>
        <dbReference type="Pfam" id="PF08501"/>
    </source>
</evidence>
<dbReference type="FunFam" id="3.40.50.10860:FF:000006">
    <property type="entry name" value="Shikimate dehydrogenase (NADP(+))"/>
    <property type="match status" value="1"/>
</dbReference>
<dbReference type="GO" id="GO:0019632">
    <property type="term" value="P:shikimate metabolic process"/>
    <property type="evidence" value="ECO:0007669"/>
    <property type="project" value="InterPro"/>
</dbReference>
<dbReference type="InterPro" id="IPR022893">
    <property type="entry name" value="Shikimate_DH_fam"/>
</dbReference>
<gene>
    <name evidence="8" type="primary">aroE</name>
    <name evidence="12" type="ORF">M992_0456</name>
</gene>
<dbReference type="InterPro" id="IPR046346">
    <property type="entry name" value="Aminoacid_DH-like_N_sf"/>
</dbReference>
<dbReference type="GO" id="GO:0050661">
    <property type="term" value="F:NADP binding"/>
    <property type="evidence" value="ECO:0007669"/>
    <property type="project" value="InterPro"/>
</dbReference>
<dbReference type="NCBIfam" id="NF001310">
    <property type="entry name" value="PRK00258.1-2"/>
    <property type="match status" value="1"/>
</dbReference>
<keyword evidence="4 8" id="KW-0521">NADP</keyword>
<dbReference type="InterPro" id="IPR013708">
    <property type="entry name" value="Shikimate_DH-bd_N"/>
</dbReference>
<reference evidence="12 13" key="1">
    <citation type="submission" date="2015-07" db="EMBL/GenBank/DDBJ databases">
        <title>ATOL: Assembling a taxonomically balanced genome-scale reconstruction of the evolutionary history of the Enterobacteriaceae.</title>
        <authorList>
            <person name="Plunkett G.III."/>
            <person name="Neeno-Eckwall E.C."/>
            <person name="Glasner J.D."/>
            <person name="Perna N.T."/>
        </authorList>
    </citation>
    <scope>NUCLEOTIDE SEQUENCE [LARGE SCALE GENOMIC DNA]</scope>
    <source>
        <strain evidence="12 13">ATCC 35017</strain>
    </source>
</reference>
<comment type="function">
    <text evidence="8">Involved in the biosynthesis of the chorismate, which leads to the biosynthesis of aromatic amino acids. Catalyzes the reversible NADPH linked reduction of 3-dehydroshikimate (DHSA) to yield shikimate (SA).</text>
</comment>
<dbReference type="EC" id="1.1.1.25" evidence="2 8"/>
<dbReference type="PANTHER" id="PTHR21089:SF1">
    <property type="entry name" value="BIFUNCTIONAL 3-DEHYDROQUINATE DEHYDRATASE_SHIKIMATE DEHYDROGENASE, CHLOROPLASTIC"/>
    <property type="match status" value="1"/>
</dbReference>
<dbReference type="InterPro" id="IPR006151">
    <property type="entry name" value="Shikm_DH/Glu-tRNA_Rdtase"/>
</dbReference>
<evidence type="ECO:0000256" key="6">
    <source>
        <dbReference type="ARBA" id="ARBA00023141"/>
    </source>
</evidence>
<feature type="binding site" evidence="8">
    <location>
        <begin position="14"/>
        <end position="16"/>
    </location>
    <ligand>
        <name>shikimate</name>
        <dbReference type="ChEBI" id="CHEBI:36208"/>
    </ligand>
</feature>
<sequence length="272" mass="29717">MGNFAVFGNPINHSKSPFIHQLFAQQTGLSHQYGAVLAPIDEFESCLAMFFMEGGKGANITLPFKQRAYVAMNELTERAQICGAVNTVMRLDGERLLGDNTDGVGLLLDLQRLNFIHKNSNILLIGAGGAARGALLPLLEYGCRITLTNRTLNKAEQLAAEFYSIGNITAQSIEKLIEPKFDLIINATSSGINGDIPTLNPNVLTSKVACYDMFYQSGLTPFLSFVTEHQVQQISDGLGMLVGQAAFSFKLWHGILPEIDPVLLALKKEINR</sequence>
<dbReference type="GO" id="GO:0009073">
    <property type="term" value="P:aromatic amino acid family biosynthetic process"/>
    <property type="evidence" value="ECO:0007669"/>
    <property type="project" value="UniProtKB-KW"/>
</dbReference>
<comment type="subunit">
    <text evidence="8">Homodimer.</text>
</comment>
<evidence type="ECO:0000313" key="12">
    <source>
        <dbReference type="EMBL" id="KPD04055.1"/>
    </source>
</evidence>
<comment type="similarity">
    <text evidence="8">Belongs to the shikimate dehydrogenase family.</text>
</comment>
<feature type="domain" description="Shikimate dehydrogenase substrate binding N-terminal" evidence="10">
    <location>
        <begin position="6"/>
        <end position="88"/>
    </location>
</feature>
<comment type="catalytic activity">
    <reaction evidence="7 8">
        <text>shikimate + NADP(+) = 3-dehydroshikimate + NADPH + H(+)</text>
        <dbReference type="Rhea" id="RHEA:17737"/>
        <dbReference type="ChEBI" id="CHEBI:15378"/>
        <dbReference type="ChEBI" id="CHEBI:16630"/>
        <dbReference type="ChEBI" id="CHEBI:36208"/>
        <dbReference type="ChEBI" id="CHEBI:57783"/>
        <dbReference type="ChEBI" id="CHEBI:58349"/>
        <dbReference type="EC" id="1.1.1.25"/>
    </reaction>
</comment>
<accession>A0A0N0Z998</accession>
<feature type="binding site" evidence="8">
    <location>
        <position position="77"/>
    </location>
    <ligand>
        <name>NADP(+)</name>
        <dbReference type="ChEBI" id="CHEBI:58349"/>
    </ligand>
</feature>
<feature type="binding site" evidence="8">
    <location>
        <position position="215"/>
    </location>
    <ligand>
        <name>shikimate</name>
        <dbReference type="ChEBI" id="CHEBI:36208"/>
    </ligand>
</feature>
<proteinExistence type="inferred from homology"/>
<dbReference type="SUPFAM" id="SSF53223">
    <property type="entry name" value="Aminoacid dehydrogenase-like, N-terminal domain"/>
    <property type="match status" value="1"/>
</dbReference>
<keyword evidence="13" id="KW-1185">Reference proteome</keyword>
<dbReference type="GO" id="GO:0009423">
    <property type="term" value="P:chorismate biosynthetic process"/>
    <property type="evidence" value="ECO:0007669"/>
    <property type="project" value="UniProtKB-UniRule"/>
</dbReference>
<dbReference type="OrthoDB" id="9776868at2"/>
<feature type="binding site" evidence="8">
    <location>
        <position position="61"/>
    </location>
    <ligand>
        <name>shikimate</name>
        <dbReference type="ChEBI" id="CHEBI:36208"/>
    </ligand>
</feature>
<dbReference type="Gene3D" id="3.40.50.10860">
    <property type="entry name" value="Leucine Dehydrogenase, chain A, domain 1"/>
    <property type="match status" value="1"/>
</dbReference>
<evidence type="ECO:0000256" key="8">
    <source>
        <dbReference type="HAMAP-Rule" id="MF_00222"/>
    </source>
</evidence>
<comment type="pathway">
    <text evidence="1 8">Metabolic intermediate biosynthesis; chorismate biosynthesis; chorismate from D-erythrose 4-phosphate and phosphoenolpyruvate: step 4/7.</text>
</comment>
<dbReference type="FunFam" id="3.40.50.720:FF:000104">
    <property type="entry name" value="Shikimate dehydrogenase (NADP(+))"/>
    <property type="match status" value="1"/>
</dbReference>
<name>A0A0N0Z998_9GAMM</name>
<dbReference type="EMBL" id="LGAA01000004">
    <property type="protein sequence ID" value="KPD04055.1"/>
    <property type="molecule type" value="Genomic_DNA"/>
</dbReference>
<evidence type="ECO:0000313" key="13">
    <source>
        <dbReference type="Proteomes" id="UP000053226"/>
    </source>
</evidence>
<dbReference type="Proteomes" id="UP000053226">
    <property type="component" value="Unassembled WGS sequence"/>
</dbReference>
<feature type="binding site" evidence="8">
    <location>
        <position position="213"/>
    </location>
    <ligand>
        <name>NADP(+)</name>
        <dbReference type="ChEBI" id="CHEBI:58349"/>
    </ligand>
</feature>
<feature type="binding site" evidence="8">
    <location>
        <position position="86"/>
    </location>
    <ligand>
        <name>shikimate</name>
        <dbReference type="ChEBI" id="CHEBI:36208"/>
    </ligand>
</feature>
<dbReference type="Pfam" id="PF18317">
    <property type="entry name" value="SDH_C"/>
    <property type="match status" value="1"/>
</dbReference>
<evidence type="ECO:0000256" key="1">
    <source>
        <dbReference type="ARBA" id="ARBA00004871"/>
    </source>
</evidence>
<dbReference type="HAMAP" id="MF_00222">
    <property type="entry name" value="Shikimate_DH_AroE"/>
    <property type="match status" value="1"/>
</dbReference>
<feature type="active site" description="Proton acceptor" evidence="8">
    <location>
        <position position="65"/>
    </location>
</feature>
<keyword evidence="6 8" id="KW-0057">Aromatic amino acid biosynthesis</keyword>
<dbReference type="Pfam" id="PF01488">
    <property type="entry name" value="Shikimate_DH"/>
    <property type="match status" value="1"/>
</dbReference>
<evidence type="ECO:0000256" key="7">
    <source>
        <dbReference type="ARBA" id="ARBA00049442"/>
    </source>
</evidence>
<evidence type="ECO:0000256" key="5">
    <source>
        <dbReference type="ARBA" id="ARBA00023002"/>
    </source>
</evidence>
<organism evidence="12 13">
    <name type="scientific">Moellerella wisconsensis ATCC 35017</name>
    <dbReference type="NCBI Taxonomy" id="1354267"/>
    <lineage>
        <taxon>Bacteria</taxon>
        <taxon>Pseudomonadati</taxon>
        <taxon>Pseudomonadota</taxon>
        <taxon>Gammaproteobacteria</taxon>
        <taxon>Enterobacterales</taxon>
        <taxon>Morganellaceae</taxon>
        <taxon>Moellerella</taxon>
    </lineage>
</organism>
<feature type="binding site" evidence="8">
    <location>
        <position position="237"/>
    </location>
    <ligand>
        <name>NADP(+)</name>
        <dbReference type="ChEBI" id="CHEBI:58349"/>
    </ligand>
</feature>
<dbReference type="NCBIfam" id="TIGR00507">
    <property type="entry name" value="aroE"/>
    <property type="match status" value="1"/>
</dbReference>